<dbReference type="OrthoDB" id="2823490at2759"/>
<sequence>MHPLLLVSKQVRAETLDALVHHKLAPALDIAIIDWHWLWPTWRLNIPRTEAVLDRVDINILLATEEGNFNAGSLLGVHMWRTSVTFWSFISRLLNAGPANAIDSRKPNLNIRIRELRINLKLTSNRQVSPEHLVSAEDIPRRKMDGFAHLNHDQVHRTEALYGDELFTGLRKYLEGAIQQPDGCTLAYEQLAERVGKIVFKAADSNTQSELATIKST</sequence>
<dbReference type="AlphaFoldDB" id="A0A6A5TDR8"/>
<name>A0A6A5TDR8_9PLEO</name>
<organism evidence="1 2">
    <name type="scientific">Byssothecium circinans</name>
    <dbReference type="NCBI Taxonomy" id="147558"/>
    <lineage>
        <taxon>Eukaryota</taxon>
        <taxon>Fungi</taxon>
        <taxon>Dikarya</taxon>
        <taxon>Ascomycota</taxon>
        <taxon>Pezizomycotina</taxon>
        <taxon>Dothideomycetes</taxon>
        <taxon>Pleosporomycetidae</taxon>
        <taxon>Pleosporales</taxon>
        <taxon>Massarineae</taxon>
        <taxon>Massarinaceae</taxon>
        <taxon>Byssothecium</taxon>
    </lineage>
</organism>
<protein>
    <submittedName>
        <fullName evidence="1">Uncharacterized protein</fullName>
    </submittedName>
</protein>
<proteinExistence type="predicted"/>
<reference evidence="1" key="1">
    <citation type="journal article" date="2020" name="Stud. Mycol.">
        <title>101 Dothideomycetes genomes: a test case for predicting lifestyles and emergence of pathogens.</title>
        <authorList>
            <person name="Haridas S."/>
            <person name="Albert R."/>
            <person name="Binder M."/>
            <person name="Bloem J."/>
            <person name="Labutti K."/>
            <person name="Salamov A."/>
            <person name="Andreopoulos B."/>
            <person name="Baker S."/>
            <person name="Barry K."/>
            <person name="Bills G."/>
            <person name="Bluhm B."/>
            <person name="Cannon C."/>
            <person name="Castanera R."/>
            <person name="Culley D."/>
            <person name="Daum C."/>
            <person name="Ezra D."/>
            <person name="Gonzalez J."/>
            <person name="Henrissat B."/>
            <person name="Kuo A."/>
            <person name="Liang C."/>
            <person name="Lipzen A."/>
            <person name="Lutzoni F."/>
            <person name="Magnuson J."/>
            <person name="Mondo S."/>
            <person name="Nolan M."/>
            <person name="Ohm R."/>
            <person name="Pangilinan J."/>
            <person name="Park H.-J."/>
            <person name="Ramirez L."/>
            <person name="Alfaro M."/>
            <person name="Sun H."/>
            <person name="Tritt A."/>
            <person name="Yoshinaga Y."/>
            <person name="Zwiers L.-H."/>
            <person name="Turgeon B."/>
            <person name="Goodwin S."/>
            <person name="Spatafora J."/>
            <person name="Crous P."/>
            <person name="Grigoriev I."/>
        </authorList>
    </citation>
    <scope>NUCLEOTIDE SEQUENCE</scope>
    <source>
        <strain evidence="1">CBS 675.92</strain>
    </source>
</reference>
<evidence type="ECO:0000313" key="1">
    <source>
        <dbReference type="EMBL" id="KAF1949802.1"/>
    </source>
</evidence>
<dbReference type="EMBL" id="ML977032">
    <property type="protein sequence ID" value="KAF1949802.1"/>
    <property type="molecule type" value="Genomic_DNA"/>
</dbReference>
<keyword evidence="2" id="KW-1185">Reference proteome</keyword>
<evidence type="ECO:0000313" key="2">
    <source>
        <dbReference type="Proteomes" id="UP000800035"/>
    </source>
</evidence>
<accession>A0A6A5TDR8</accession>
<dbReference type="Proteomes" id="UP000800035">
    <property type="component" value="Unassembled WGS sequence"/>
</dbReference>
<gene>
    <name evidence="1" type="ORF">CC80DRAFT_598677</name>
</gene>